<dbReference type="PANTHER" id="PTHR34388">
    <property type="entry name" value="DNA POLYMERASE III SUBUNIT DELTA"/>
    <property type="match status" value="1"/>
</dbReference>
<evidence type="ECO:0000256" key="1">
    <source>
        <dbReference type="ARBA" id="ARBA00012417"/>
    </source>
</evidence>
<comment type="similarity">
    <text evidence="7">Belongs to the DNA polymerase HolA subunit family.</text>
</comment>
<gene>
    <name evidence="11" type="primary">holA</name>
    <name evidence="11" type="ORF">DRZ78_00220</name>
</gene>
<keyword evidence="6" id="KW-0239">DNA-directed DNA polymerase</keyword>
<keyword evidence="3 11" id="KW-0808">Transferase</keyword>
<dbReference type="GO" id="GO:0009360">
    <property type="term" value="C:DNA polymerase III complex"/>
    <property type="evidence" value="ECO:0007669"/>
    <property type="project" value="InterPro"/>
</dbReference>
<dbReference type="GO" id="GO:0003887">
    <property type="term" value="F:DNA-directed DNA polymerase activity"/>
    <property type="evidence" value="ECO:0007669"/>
    <property type="project" value="UniProtKB-KW"/>
</dbReference>
<dbReference type="NCBIfam" id="TIGR01128">
    <property type="entry name" value="holA"/>
    <property type="match status" value="1"/>
</dbReference>
<dbReference type="InterPro" id="IPR027417">
    <property type="entry name" value="P-loop_NTPase"/>
</dbReference>
<evidence type="ECO:0000256" key="6">
    <source>
        <dbReference type="ARBA" id="ARBA00022932"/>
    </source>
</evidence>
<evidence type="ECO:0000313" key="12">
    <source>
        <dbReference type="Proteomes" id="UP000277457"/>
    </source>
</evidence>
<dbReference type="InterPro" id="IPR008921">
    <property type="entry name" value="DNA_pol3_clamp-load_cplx_C"/>
</dbReference>
<reference evidence="11 12" key="1">
    <citation type="submission" date="2018-06" db="EMBL/GenBank/DDBJ databases">
        <title>Extensive metabolic versatility and redundancy in microbially diverse, dynamic hydrothermal sediments.</title>
        <authorList>
            <person name="Dombrowski N."/>
            <person name="Teske A."/>
            <person name="Baker B.J."/>
        </authorList>
    </citation>
    <scope>NUCLEOTIDE SEQUENCE [LARGE SCALE GENOMIC DNA]</scope>
    <source>
        <strain evidence="11">B7_G13</strain>
    </source>
</reference>
<dbReference type="InterPro" id="IPR005790">
    <property type="entry name" value="DNA_polIII_delta"/>
</dbReference>
<evidence type="ECO:0000256" key="3">
    <source>
        <dbReference type="ARBA" id="ARBA00022679"/>
    </source>
</evidence>
<dbReference type="GO" id="GO:0003677">
    <property type="term" value="F:DNA binding"/>
    <property type="evidence" value="ECO:0007669"/>
    <property type="project" value="InterPro"/>
</dbReference>
<comment type="caution">
    <text evidence="11">The sequence shown here is derived from an EMBL/GenBank/DDBJ whole genome shotgun (WGS) entry which is preliminary data.</text>
</comment>
<dbReference type="Pfam" id="PF06144">
    <property type="entry name" value="DNA_pol3_delta"/>
    <property type="match status" value="1"/>
</dbReference>
<evidence type="ECO:0000256" key="8">
    <source>
        <dbReference type="ARBA" id="ARBA00049244"/>
    </source>
</evidence>
<dbReference type="PANTHER" id="PTHR34388:SF1">
    <property type="entry name" value="DNA POLYMERASE III SUBUNIT DELTA"/>
    <property type="match status" value="1"/>
</dbReference>
<evidence type="ECO:0000313" key="11">
    <source>
        <dbReference type="EMBL" id="RLE08861.1"/>
    </source>
</evidence>
<comment type="catalytic activity">
    <reaction evidence="8">
        <text>DNA(n) + a 2'-deoxyribonucleoside 5'-triphosphate = DNA(n+1) + diphosphate</text>
        <dbReference type="Rhea" id="RHEA:22508"/>
        <dbReference type="Rhea" id="RHEA-COMP:17339"/>
        <dbReference type="Rhea" id="RHEA-COMP:17340"/>
        <dbReference type="ChEBI" id="CHEBI:33019"/>
        <dbReference type="ChEBI" id="CHEBI:61560"/>
        <dbReference type="ChEBI" id="CHEBI:173112"/>
        <dbReference type="EC" id="2.7.7.7"/>
    </reaction>
</comment>
<dbReference type="EMBL" id="QMPY01000004">
    <property type="protein sequence ID" value="RLE08861.1"/>
    <property type="molecule type" value="Genomic_DNA"/>
</dbReference>
<dbReference type="GO" id="GO:0006261">
    <property type="term" value="P:DNA-templated DNA replication"/>
    <property type="evidence" value="ECO:0007669"/>
    <property type="project" value="TreeGrafter"/>
</dbReference>
<keyword evidence="4 11" id="KW-0548">Nucleotidyltransferase</keyword>
<dbReference type="Gene3D" id="3.40.50.300">
    <property type="entry name" value="P-loop containing nucleotide triphosphate hydrolases"/>
    <property type="match status" value="1"/>
</dbReference>
<sequence length="340" mass="39225">MNYNKFVREVEKGKIAPVYLFEGEEDYLKEEALKMLKGKVISPEYEDFNYEVLPAAEISDIQIMESLSILPFKGRWRLVVIKEIDKLARKAQKAIGEYLDRPVKSTCLVCTAKKLDKRTKFYSLFLERGKVVSFRPLWDEEALTWIRERVEKKGKKIALEAAVYLLEKIGNDLHSLDNEIEKLAVFVHPDQLVGVEEVRKVAGEGKGEGVFGLTKAIREKDLAKAFFILSQLGEEGEDPLRIHSLIVREIRILLRLKEKEKSISPYQACPIIFSQKKFYPKFYQDIAAEYIQAAKKFTLRELIKGYERLLETEISIKTGREDPNSAMEKLVLNLLTPHPL</sequence>
<evidence type="ECO:0000259" key="9">
    <source>
        <dbReference type="Pfam" id="PF06144"/>
    </source>
</evidence>
<evidence type="ECO:0000256" key="7">
    <source>
        <dbReference type="ARBA" id="ARBA00034754"/>
    </source>
</evidence>
<name>A0A662D4W0_UNCAE</name>
<evidence type="ECO:0000256" key="5">
    <source>
        <dbReference type="ARBA" id="ARBA00022705"/>
    </source>
</evidence>
<feature type="domain" description="DNA polymerase III delta subunit-like C-terminal" evidence="10">
    <location>
        <begin position="209"/>
        <end position="333"/>
    </location>
</feature>
<feature type="domain" description="DNA polymerase III delta N-terminal" evidence="9">
    <location>
        <begin position="19"/>
        <end position="133"/>
    </location>
</feature>
<evidence type="ECO:0000256" key="4">
    <source>
        <dbReference type="ARBA" id="ARBA00022695"/>
    </source>
</evidence>
<accession>A0A662D4W0</accession>
<dbReference type="SUPFAM" id="SSF48019">
    <property type="entry name" value="post-AAA+ oligomerization domain-like"/>
    <property type="match status" value="1"/>
</dbReference>
<proteinExistence type="inferred from homology"/>
<dbReference type="Gene3D" id="1.20.272.10">
    <property type="match status" value="1"/>
</dbReference>
<dbReference type="AlphaFoldDB" id="A0A662D4W0"/>
<dbReference type="InterPro" id="IPR010372">
    <property type="entry name" value="DNA_pol3_delta_N"/>
</dbReference>
<evidence type="ECO:0000259" key="10">
    <source>
        <dbReference type="Pfam" id="PF21694"/>
    </source>
</evidence>
<protein>
    <recommendedName>
        <fullName evidence="2">DNA polymerase III subunit delta</fullName>
        <ecNumber evidence="1">2.7.7.7</ecNumber>
    </recommendedName>
</protein>
<organism evidence="11 12">
    <name type="scientific">Aerophobetes bacterium</name>
    <dbReference type="NCBI Taxonomy" id="2030807"/>
    <lineage>
        <taxon>Bacteria</taxon>
        <taxon>Candidatus Aerophobota</taxon>
    </lineage>
</organism>
<dbReference type="Gene3D" id="1.10.8.60">
    <property type="match status" value="1"/>
</dbReference>
<dbReference type="SUPFAM" id="SSF52540">
    <property type="entry name" value="P-loop containing nucleoside triphosphate hydrolases"/>
    <property type="match status" value="1"/>
</dbReference>
<dbReference type="EC" id="2.7.7.7" evidence="1"/>
<evidence type="ECO:0000256" key="2">
    <source>
        <dbReference type="ARBA" id="ARBA00017703"/>
    </source>
</evidence>
<dbReference type="Pfam" id="PF21694">
    <property type="entry name" value="DNA_pol3_delta_C"/>
    <property type="match status" value="1"/>
</dbReference>
<dbReference type="InterPro" id="IPR048466">
    <property type="entry name" value="DNA_pol3_delta-like_C"/>
</dbReference>
<keyword evidence="5" id="KW-0235">DNA replication</keyword>
<dbReference type="Proteomes" id="UP000277457">
    <property type="component" value="Unassembled WGS sequence"/>
</dbReference>